<protein>
    <submittedName>
        <fullName evidence="3">Putative FmdB family regulatory protein</fullName>
    </submittedName>
</protein>
<evidence type="ECO:0000256" key="1">
    <source>
        <dbReference type="SAM" id="MobiDB-lite"/>
    </source>
</evidence>
<dbReference type="GeneID" id="95388023"/>
<gene>
    <name evidence="3" type="ORF">FHR33_001470</name>
</gene>
<name>A0A7W5V658_9ACTN</name>
<evidence type="ECO:0000259" key="2">
    <source>
        <dbReference type="SMART" id="SM00834"/>
    </source>
</evidence>
<evidence type="ECO:0000313" key="4">
    <source>
        <dbReference type="Proteomes" id="UP000579945"/>
    </source>
</evidence>
<dbReference type="AlphaFoldDB" id="A0A7W5V658"/>
<feature type="region of interest" description="Disordered" evidence="1">
    <location>
        <begin position="51"/>
        <end position="91"/>
    </location>
</feature>
<accession>A0A7W5V658</accession>
<sequence>MATYEYRCADCGRFEVHLPIGSAPTVCDCPECHRAARRVFSSPHLTRVPSTLSAALSREEQSQEAPEVVTSLPPRQRRRPPHPAVSRLPRP</sequence>
<dbReference type="EMBL" id="JACIBV010000001">
    <property type="protein sequence ID" value="MBB3725610.1"/>
    <property type="molecule type" value="Genomic_DNA"/>
</dbReference>
<keyword evidence="4" id="KW-1185">Reference proteome</keyword>
<evidence type="ECO:0000313" key="3">
    <source>
        <dbReference type="EMBL" id="MBB3725610.1"/>
    </source>
</evidence>
<dbReference type="RefSeq" id="WP_183645157.1">
    <property type="nucleotide sequence ID" value="NZ_JACIBV010000001.1"/>
</dbReference>
<feature type="domain" description="Putative regulatory protein FmdB zinc ribbon" evidence="2">
    <location>
        <begin position="1"/>
        <end position="41"/>
    </location>
</feature>
<comment type="caution">
    <text evidence="3">The sequence shown here is derived from an EMBL/GenBank/DDBJ whole genome shotgun (WGS) entry which is preliminary data.</text>
</comment>
<dbReference type="InterPro" id="IPR013429">
    <property type="entry name" value="Regulatory_FmdB_Zinc_ribbon"/>
</dbReference>
<dbReference type="Proteomes" id="UP000579945">
    <property type="component" value="Unassembled WGS sequence"/>
</dbReference>
<reference evidence="3 4" key="1">
    <citation type="submission" date="2020-08" db="EMBL/GenBank/DDBJ databases">
        <title>Sequencing the genomes of 1000 actinobacteria strains.</title>
        <authorList>
            <person name="Klenk H.-P."/>
        </authorList>
    </citation>
    <scope>NUCLEOTIDE SEQUENCE [LARGE SCALE GENOMIC DNA]</scope>
    <source>
        <strain evidence="3 4">DSM 44320</strain>
    </source>
</reference>
<dbReference type="SMART" id="SM00834">
    <property type="entry name" value="CxxC_CXXC_SSSS"/>
    <property type="match status" value="1"/>
</dbReference>
<dbReference type="Pfam" id="PF09723">
    <property type="entry name" value="Zn_ribbon_8"/>
    <property type="match status" value="1"/>
</dbReference>
<dbReference type="NCBIfam" id="TIGR02605">
    <property type="entry name" value="CxxC_CxxC_SSSS"/>
    <property type="match status" value="1"/>
</dbReference>
<proteinExistence type="predicted"/>
<organism evidence="3 4">
    <name type="scientific">Nonomuraea dietziae</name>
    <dbReference type="NCBI Taxonomy" id="65515"/>
    <lineage>
        <taxon>Bacteria</taxon>
        <taxon>Bacillati</taxon>
        <taxon>Actinomycetota</taxon>
        <taxon>Actinomycetes</taxon>
        <taxon>Streptosporangiales</taxon>
        <taxon>Streptosporangiaceae</taxon>
        <taxon>Nonomuraea</taxon>
    </lineage>
</organism>